<keyword evidence="18" id="KW-0675">Receptor</keyword>
<keyword evidence="5" id="KW-1003">Cell membrane</keyword>
<evidence type="ECO:0000256" key="19">
    <source>
        <dbReference type="ARBA" id="ARBA00023180"/>
    </source>
</evidence>
<keyword evidence="11" id="KW-0732">Signal</keyword>
<accession>A0A5J9UGI1</accession>
<comment type="similarity">
    <text evidence="3">Belongs to the protein kinase superfamily. Ser/Thr protein kinase family.</text>
</comment>
<evidence type="ECO:0000256" key="12">
    <source>
        <dbReference type="ARBA" id="ARBA00022737"/>
    </source>
</evidence>
<evidence type="ECO:0000256" key="21">
    <source>
        <dbReference type="ARBA" id="ARBA00048679"/>
    </source>
</evidence>
<evidence type="ECO:0000256" key="17">
    <source>
        <dbReference type="ARBA" id="ARBA00023136"/>
    </source>
</evidence>
<comment type="catalytic activity">
    <reaction evidence="21">
        <text>L-seryl-[protein] + ATP = O-phospho-L-seryl-[protein] + ADP + H(+)</text>
        <dbReference type="Rhea" id="RHEA:17989"/>
        <dbReference type="Rhea" id="RHEA-COMP:9863"/>
        <dbReference type="Rhea" id="RHEA-COMP:11604"/>
        <dbReference type="ChEBI" id="CHEBI:15378"/>
        <dbReference type="ChEBI" id="CHEBI:29999"/>
        <dbReference type="ChEBI" id="CHEBI:30616"/>
        <dbReference type="ChEBI" id="CHEBI:83421"/>
        <dbReference type="ChEBI" id="CHEBI:456216"/>
        <dbReference type="EC" id="2.7.11.1"/>
    </reaction>
</comment>
<keyword evidence="13 25" id="KW-0547">Nucleotide-binding</keyword>
<evidence type="ECO:0000256" key="25">
    <source>
        <dbReference type="PROSITE-ProRule" id="PRU10141"/>
    </source>
</evidence>
<dbReference type="InterPro" id="IPR000719">
    <property type="entry name" value="Prot_kinase_dom"/>
</dbReference>
<comment type="catalytic activity">
    <reaction evidence="20">
        <text>L-threonyl-[protein] + ATP = O-phospho-L-threonyl-[protein] + ADP + H(+)</text>
        <dbReference type="Rhea" id="RHEA:46608"/>
        <dbReference type="Rhea" id="RHEA-COMP:11060"/>
        <dbReference type="Rhea" id="RHEA-COMP:11605"/>
        <dbReference type="ChEBI" id="CHEBI:15378"/>
        <dbReference type="ChEBI" id="CHEBI:30013"/>
        <dbReference type="ChEBI" id="CHEBI:30616"/>
        <dbReference type="ChEBI" id="CHEBI:61977"/>
        <dbReference type="ChEBI" id="CHEBI:456216"/>
        <dbReference type="EC" id="2.7.11.1"/>
    </reaction>
</comment>
<evidence type="ECO:0000256" key="11">
    <source>
        <dbReference type="ARBA" id="ARBA00022729"/>
    </source>
</evidence>
<comment type="caution">
    <text evidence="27">The sequence shown here is derived from an EMBL/GenBank/DDBJ whole genome shotgun (WGS) entry which is preliminary data.</text>
</comment>
<dbReference type="Gene3D" id="1.10.510.10">
    <property type="entry name" value="Transferase(Phosphotransferase) domain 1"/>
    <property type="match status" value="1"/>
</dbReference>
<feature type="non-terminal residue" evidence="27">
    <location>
        <position position="1"/>
    </location>
</feature>
<dbReference type="PRINTS" id="PR00019">
    <property type="entry name" value="LEURICHRPT"/>
</dbReference>
<evidence type="ECO:0000256" key="1">
    <source>
        <dbReference type="ARBA" id="ARBA00004162"/>
    </source>
</evidence>
<dbReference type="FunFam" id="3.80.10.10:FF:000041">
    <property type="entry name" value="LRR receptor-like serine/threonine-protein kinase ERECTA"/>
    <property type="match status" value="1"/>
</dbReference>
<reference evidence="27 28" key="1">
    <citation type="journal article" date="2019" name="Sci. Rep.">
        <title>A high-quality genome of Eragrostis curvula grass provides insights into Poaceae evolution and supports new strategies to enhance forage quality.</title>
        <authorList>
            <person name="Carballo J."/>
            <person name="Santos B.A.C.M."/>
            <person name="Zappacosta D."/>
            <person name="Garbus I."/>
            <person name="Selva J.P."/>
            <person name="Gallo C.A."/>
            <person name="Diaz A."/>
            <person name="Albertini E."/>
            <person name="Caccamo M."/>
            <person name="Echenique V."/>
        </authorList>
    </citation>
    <scope>NUCLEOTIDE SEQUENCE [LARGE SCALE GENOMIC DNA]</scope>
    <source>
        <strain evidence="28">cv. Victoria</strain>
        <tissue evidence="27">Leaf</tissue>
    </source>
</reference>
<dbReference type="GO" id="GO:0004674">
    <property type="term" value="F:protein serine/threonine kinase activity"/>
    <property type="evidence" value="ECO:0007669"/>
    <property type="project" value="UniProtKB-KW"/>
</dbReference>
<dbReference type="PROSITE" id="PS50011">
    <property type="entry name" value="PROTEIN_KINASE_DOM"/>
    <property type="match status" value="1"/>
</dbReference>
<evidence type="ECO:0000256" key="22">
    <source>
        <dbReference type="ARBA" id="ARBA00054320"/>
    </source>
</evidence>
<dbReference type="FunFam" id="3.80.10.10:FF:000095">
    <property type="entry name" value="LRR receptor-like serine/threonine-protein kinase GSO1"/>
    <property type="match status" value="1"/>
</dbReference>
<evidence type="ECO:0000256" key="20">
    <source>
        <dbReference type="ARBA" id="ARBA00047899"/>
    </source>
</evidence>
<evidence type="ECO:0000256" key="2">
    <source>
        <dbReference type="ARBA" id="ARBA00004389"/>
    </source>
</evidence>
<keyword evidence="28" id="KW-1185">Reference proteome</keyword>
<dbReference type="GO" id="GO:0005524">
    <property type="term" value="F:ATP binding"/>
    <property type="evidence" value="ECO:0007669"/>
    <property type="project" value="UniProtKB-UniRule"/>
</dbReference>
<evidence type="ECO:0000256" key="6">
    <source>
        <dbReference type="ARBA" id="ARBA00022527"/>
    </source>
</evidence>
<dbReference type="PANTHER" id="PTHR27000">
    <property type="entry name" value="LEUCINE-RICH REPEAT RECEPTOR-LIKE PROTEIN KINASE FAMILY PROTEIN-RELATED"/>
    <property type="match status" value="1"/>
</dbReference>
<comment type="function">
    <text evidence="23">The processed protein kinase Xa21 chain released by protein cleavage after X.oryzae pv. oryzae protein Ax21 detection translocates into the nucleus where it can bind and regulate WRKY62, a transcription factor. Confers resistance to the bacterial pathogen X.oryzae pv. oryzae (Xoo).</text>
</comment>
<evidence type="ECO:0000256" key="24">
    <source>
        <dbReference type="ARBA" id="ARBA00072040"/>
    </source>
</evidence>
<dbReference type="FunFam" id="3.80.10.10:FF:000275">
    <property type="entry name" value="Leucine-rich repeat receptor-like protein kinase"/>
    <property type="match status" value="1"/>
</dbReference>
<dbReference type="Gene3D" id="3.30.200.20">
    <property type="entry name" value="Phosphorylase Kinase, domain 1"/>
    <property type="match status" value="1"/>
</dbReference>
<dbReference type="AlphaFoldDB" id="A0A5J9UGI1"/>
<dbReference type="SUPFAM" id="SSF52047">
    <property type="entry name" value="RNI-like"/>
    <property type="match status" value="1"/>
</dbReference>
<keyword evidence="9" id="KW-0808">Transferase</keyword>
<dbReference type="FunFam" id="3.80.10.10:FF:001158">
    <property type="entry name" value="Leucine-rich repeat protein kinase family protein"/>
    <property type="match status" value="1"/>
</dbReference>
<dbReference type="InterPro" id="IPR032675">
    <property type="entry name" value="LRR_dom_sf"/>
</dbReference>
<evidence type="ECO:0000256" key="14">
    <source>
        <dbReference type="ARBA" id="ARBA00022777"/>
    </source>
</evidence>
<evidence type="ECO:0000256" key="9">
    <source>
        <dbReference type="ARBA" id="ARBA00022679"/>
    </source>
</evidence>
<dbReference type="GO" id="GO:0005886">
    <property type="term" value="C:plasma membrane"/>
    <property type="evidence" value="ECO:0007669"/>
    <property type="project" value="UniProtKB-SubCell"/>
</dbReference>
<dbReference type="PROSITE" id="PS00108">
    <property type="entry name" value="PROTEIN_KINASE_ST"/>
    <property type="match status" value="1"/>
</dbReference>
<dbReference type="PROSITE" id="PS00107">
    <property type="entry name" value="PROTEIN_KINASE_ATP"/>
    <property type="match status" value="1"/>
</dbReference>
<evidence type="ECO:0000256" key="3">
    <source>
        <dbReference type="ARBA" id="ARBA00008684"/>
    </source>
</evidence>
<evidence type="ECO:0000256" key="10">
    <source>
        <dbReference type="ARBA" id="ARBA00022692"/>
    </source>
</evidence>
<dbReference type="SMART" id="SM00220">
    <property type="entry name" value="S_TKc"/>
    <property type="match status" value="1"/>
</dbReference>
<evidence type="ECO:0000256" key="16">
    <source>
        <dbReference type="ARBA" id="ARBA00022989"/>
    </source>
</evidence>
<dbReference type="Pfam" id="PF00560">
    <property type="entry name" value="LRR_1"/>
    <property type="match status" value="7"/>
</dbReference>
<dbReference type="GO" id="GO:0005789">
    <property type="term" value="C:endoplasmic reticulum membrane"/>
    <property type="evidence" value="ECO:0007669"/>
    <property type="project" value="UniProtKB-SubCell"/>
</dbReference>
<evidence type="ECO:0000256" key="15">
    <source>
        <dbReference type="ARBA" id="ARBA00022840"/>
    </source>
</evidence>
<keyword evidence="15 25" id="KW-0067">ATP-binding</keyword>
<dbReference type="InterPro" id="IPR017441">
    <property type="entry name" value="Protein_kinase_ATP_BS"/>
</dbReference>
<evidence type="ECO:0000256" key="23">
    <source>
        <dbReference type="ARBA" id="ARBA00056628"/>
    </source>
</evidence>
<dbReference type="InterPro" id="IPR003591">
    <property type="entry name" value="Leu-rich_rpt_typical-subtyp"/>
</dbReference>
<keyword evidence="10" id="KW-0812">Transmembrane</keyword>
<dbReference type="InterPro" id="IPR001611">
    <property type="entry name" value="Leu-rich_rpt"/>
</dbReference>
<gene>
    <name evidence="27" type="ORF">EJB05_32111</name>
</gene>
<protein>
    <recommendedName>
        <fullName evidence="24">Receptor kinase-like protein Xa21</fullName>
        <ecNumber evidence="4">2.7.11.1</ecNumber>
    </recommendedName>
</protein>
<comment type="function">
    <text evidence="22">Receptor kinase that detects X.oryzae pv. oryzae protein Ax21 to promote innate immunity. Following X.oryzae pv. oryzae protein Ax21 detection, undergoes cleavage, releasing the processed protein kinase Xa21 chain.</text>
</comment>
<keyword evidence="7" id="KW-0597">Phosphoprotein</keyword>
<dbReference type="Proteomes" id="UP000324897">
    <property type="component" value="Unassembled WGS sequence"/>
</dbReference>
<evidence type="ECO:0000259" key="26">
    <source>
        <dbReference type="PROSITE" id="PS50011"/>
    </source>
</evidence>
<dbReference type="FunFam" id="3.30.200.20:FF:000432">
    <property type="entry name" value="LRR receptor-like serine/threonine-protein kinase EFR"/>
    <property type="match status" value="1"/>
</dbReference>
<dbReference type="Pfam" id="PF13855">
    <property type="entry name" value="LRR_8"/>
    <property type="match status" value="2"/>
</dbReference>
<evidence type="ECO:0000313" key="27">
    <source>
        <dbReference type="EMBL" id="TVU22417.1"/>
    </source>
</evidence>
<dbReference type="SMART" id="SM00369">
    <property type="entry name" value="LRR_TYP"/>
    <property type="match status" value="7"/>
</dbReference>
<evidence type="ECO:0000256" key="5">
    <source>
        <dbReference type="ARBA" id="ARBA00022475"/>
    </source>
</evidence>
<evidence type="ECO:0000256" key="8">
    <source>
        <dbReference type="ARBA" id="ARBA00022614"/>
    </source>
</evidence>
<name>A0A5J9UGI1_9POAL</name>
<dbReference type="OrthoDB" id="676979at2759"/>
<feature type="binding site" evidence="25">
    <location>
        <position position="724"/>
    </location>
    <ligand>
        <name>ATP</name>
        <dbReference type="ChEBI" id="CHEBI:30616"/>
    </ligand>
</feature>
<dbReference type="SUPFAM" id="SSF56112">
    <property type="entry name" value="Protein kinase-like (PK-like)"/>
    <property type="match status" value="1"/>
</dbReference>
<dbReference type="InterPro" id="IPR013210">
    <property type="entry name" value="LRR_N_plant-typ"/>
</dbReference>
<proteinExistence type="inferred from homology"/>
<keyword evidence="8" id="KW-0433">Leucine-rich repeat</keyword>
<dbReference type="FunFam" id="1.10.510.10:FF:000358">
    <property type="entry name" value="Putative leucine-rich repeat receptor-like serine/threonine-protein kinase"/>
    <property type="match status" value="1"/>
</dbReference>
<dbReference type="PANTHER" id="PTHR27000:SF812">
    <property type="entry name" value="PROTEIN KINASE DOMAIN-CONTAINING PROTEIN"/>
    <property type="match status" value="1"/>
</dbReference>
<dbReference type="Pfam" id="PF00069">
    <property type="entry name" value="Pkinase"/>
    <property type="match status" value="1"/>
</dbReference>
<dbReference type="Gramene" id="TVU22417">
    <property type="protein sequence ID" value="TVU22417"/>
    <property type="gene ID" value="EJB05_32111"/>
</dbReference>
<keyword evidence="12" id="KW-0677">Repeat</keyword>
<dbReference type="Gene3D" id="3.80.10.10">
    <property type="entry name" value="Ribonuclease Inhibitor"/>
    <property type="match status" value="5"/>
</dbReference>
<keyword evidence="19" id="KW-0325">Glycoprotein</keyword>
<sequence>MCERSRTHVVSPVRARLTSSSQLLTIAVLSSLWSFTVPASSPPNDFQTLICLKLHLSNSTILLDSWNQNNSSLHFCSWPGVTCSKAQASRVVALDLDSWGLDGQIPPCIANLTLLTRIHFPNNLLTGVIPSELGQLSRLSYLNLSSNSLSGMIPNTLSSASLQVIDLGSNSLRGEIPKSLGMLPNISVLHLAGNSLTGNIPLSLGSSSSLLSVVLTNNSLTGPIPSALTHSSSLKLLDLTGNNLGGEIPPALFNNTSLQRLSLGWNYFVGSIPASSNINSPLQFLTLSVNDLTGTIPSSLGNFSSLRRLRLAGNKFHGSIPASISKLPNLQELDMSYNNLSGPVPASIFNMSSLTDLSLSVNRFTGSLPSDIGHTLPSIRSLIMQASNFEGQIPHSLANATNLESINLGDNAFHGIIPSFGSLYKLNQLILASNQLEAGDWTFFSSLTNCTQLEVLSLGTNMMQGNLPSSVGSLANGLRALVLHANKISGTIPPEIGNLTNLVFLRMEQNQFVGSLPDALGNVANLSFLNLSQNKLSGQIPLSIGLDLSHNKLSGQIPLEIGGLINIGRISFSDNNLSGKIPTTLGACLHLETLHMEGNFLDGRIPDSFINLRGIAEIDLSRNNLSGEIPKFFQSLNSLKLLNLSFNNLDGQVPTGGIFQNSSEKSKRSKQSDHISFNELKNYSYADLTRATNSFSSDNLLGSGTYGSVYKGVLEPEEQGIAIKVFKLDKLGAPKSFVAECNAFRNIRHRNIVRVISACSTWDHKGNDFKALIIEYMANGTLESWLYSEMERPLSLSSRATIAVDIASALDYLHNHSVPPIVHCDLKPSNVLLDDGMGARLSDFGLAKFLHSSSSNAASTSLGPRGSIGYIAPEYGFGSKISTEGDVYSYGVIILEMLTGKRPTDKLFSDGLSLHKFVGNAFPQNIGEILDPNIIPNLGDGGVDNNLDHATVGRLNCITQLIKLGLSCCMDAPKDRPTMVDVYAEVTAIKRAISALGIQD</sequence>
<dbReference type="InterPro" id="IPR011009">
    <property type="entry name" value="Kinase-like_dom_sf"/>
</dbReference>
<keyword evidence="16" id="KW-1133">Transmembrane helix</keyword>
<dbReference type="EC" id="2.7.11.1" evidence="4"/>
<evidence type="ECO:0000256" key="4">
    <source>
        <dbReference type="ARBA" id="ARBA00012513"/>
    </source>
</evidence>
<evidence type="ECO:0000256" key="18">
    <source>
        <dbReference type="ARBA" id="ARBA00023170"/>
    </source>
</evidence>
<dbReference type="SUPFAM" id="SSF52058">
    <property type="entry name" value="L domain-like"/>
    <property type="match status" value="1"/>
</dbReference>
<evidence type="ECO:0000313" key="28">
    <source>
        <dbReference type="Proteomes" id="UP000324897"/>
    </source>
</evidence>
<keyword evidence="17" id="KW-0472">Membrane</keyword>
<keyword evidence="14" id="KW-0418">Kinase</keyword>
<feature type="domain" description="Protein kinase" evidence="26">
    <location>
        <begin position="695"/>
        <end position="989"/>
    </location>
</feature>
<comment type="subcellular location">
    <subcellularLocation>
        <location evidence="1">Cell membrane</location>
        <topology evidence="1">Single-pass membrane protein</topology>
    </subcellularLocation>
    <subcellularLocation>
        <location evidence="2">Endoplasmic reticulum membrane</location>
        <topology evidence="2">Single-pass membrane protein</topology>
    </subcellularLocation>
</comment>
<keyword evidence="6" id="KW-0723">Serine/threonine-protein kinase</keyword>
<evidence type="ECO:0000256" key="7">
    <source>
        <dbReference type="ARBA" id="ARBA00022553"/>
    </source>
</evidence>
<dbReference type="InterPro" id="IPR008271">
    <property type="entry name" value="Ser/Thr_kinase_AS"/>
</dbReference>
<dbReference type="EMBL" id="RWGY01000026">
    <property type="protein sequence ID" value="TVU22417.1"/>
    <property type="molecule type" value="Genomic_DNA"/>
</dbReference>
<organism evidence="27 28">
    <name type="scientific">Eragrostis curvula</name>
    <name type="common">weeping love grass</name>
    <dbReference type="NCBI Taxonomy" id="38414"/>
    <lineage>
        <taxon>Eukaryota</taxon>
        <taxon>Viridiplantae</taxon>
        <taxon>Streptophyta</taxon>
        <taxon>Embryophyta</taxon>
        <taxon>Tracheophyta</taxon>
        <taxon>Spermatophyta</taxon>
        <taxon>Magnoliopsida</taxon>
        <taxon>Liliopsida</taxon>
        <taxon>Poales</taxon>
        <taxon>Poaceae</taxon>
        <taxon>PACMAD clade</taxon>
        <taxon>Chloridoideae</taxon>
        <taxon>Eragrostideae</taxon>
        <taxon>Eragrostidinae</taxon>
        <taxon>Eragrostis</taxon>
    </lineage>
</organism>
<dbReference type="Pfam" id="PF08263">
    <property type="entry name" value="LRRNT_2"/>
    <property type="match status" value="1"/>
</dbReference>
<evidence type="ECO:0000256" key="13">
    <source>
        <dbReference type="ARBA" id="ARBA00022741"/>
    </source>
</evidence>